<accession>A0AAE8XZA4</accession>
<evidence type="ECO:0000313" key="1">
    <source>
        <dbReference type="EMBL" id="UBF23176.1"/>
    </source>
</evidence>
<protein>
    <submittedName>
        <fullName evidence="1">Baseplate hub</fullName>
    </submittedName>
</protein>
<sequence length="552" mass="61289">MVNTPDTWSKDCDNKRVKVEVYTNDPDLEDITNPATGESISQPEWVEIPTTKVELAINEDGQADINRYARVDFPTEWDGVSVIQFIDGYNPKDASITYCRIWFKNDNDNYVLQHFGFAGGVGTTSDLGVSKMWIYDLNELMKAVPASFTFMHPTPMEVMNAVTEEINNISGIMLNPTIIPPNTQDEVKELIRQAFTGQTTNPKQAELLPYSILADNELTEEESDELQENFETSIVATTGIDFDIDIRNLEFDVRLNEKVFAPNRDTLIDVMNWLATKMSAKWHIEPFPNGGRIVMDVFPDSRSFVQEDVIVDFADGVFENSEFSSTINAYTDDQGRLPVHNSVDVIANSALADIRPHVSVIVRGETSSSISDRLLTTVGGVGRAALGQSALDAVENRLIPQYNLIPDARQPSKQFPEATATVAPFAERIDSIGNARAATLRPPLIESDSRTIEGVERDAREALLERASEAGEGEIEMFGEPHLMPYDRILTYPTCGGLVPAVGVPPIAYRVTEVRHVATAGDVYRSKAQVSLFIGREDIEIESEMIDIENGE</sequence>
<name>A0AAE8XZA4_9CAUD</name>
<dbReference type="Proteomes" id="UP000827814">
    <property type="component" value="Segment"/>
</dbReference>
<keyword evidence="2" id="KW-1185">Reference proteome</keyword>
<dbReference type="EMBL" id="MZ334525">
    <property type="protein sequence ID" value="UBF23176.1"/>
    <property type="molecule type" value="Genomic_DNA"/>
</dbReference>
<gene>
    <name evidence="1" type="ORF">HATV-2_gp25</name>
</gene>
<proteinExistence type="predicted"/>
<evidence type="ECO:0000313" key="2">
    <source>
        <dbReference type="Proteomes" id="UP000827814"/>
    </source>
</evidence>
<reference evidence="1" key="1">
    <citation type="submission" date="2021-05" db="EMBL/GenBank/DDBJ databases">
        <title>Diversity, taxonomy and evolution of archaeal viruses of the class Caudoviricetes.</title>
        <authorList>
            <person name="Liu Y."/>
            <person name="Demina T.A."/>
            <person name="Roux S."/>
            <person name="Aiewsakun P."/>
            <person name="Kazlauskas D."/>
            <person name="Simmonds P."/>
            <person name="Prangishvili D."/>
            <person name="Oksanen H.M."/>
            <person name="Krupovic M."/>
        </authorList>
    </citation>
    <scope>NUCLEOTIDE SEQUENCE</scope>
    <source>
        <strain evidence="1">HATV-2/44</strain>
    </source>
</reference>
<organism evidence="1 2">
    <name type="scientific">Haloarcula tailed virus 2</name>
    <dbReference type="NCBI Taxonomy" id="2877989"/>
    <lineage>
        <taxon>Viruses</taxon>
        <taxon>Duplodnaviria</taxon>
        <taxon>Heunggongvirae</taxon>
        <taxon>Uroviricota</taxon>
        <taxon>Caudoviricetes</taxon>
        <taxon>Thumleimavirales</taxon>
        <taxon>Soleiviridae</taxon>
        <taxon>Eilatmyovirus</taxon>
        <taxon>Eilatmyovirus salis</taxon>
        <taxon>Eilatmyovirus HATV2</taxon>
    </lineage>
</organism>